<evidence type="ECO:0000256" key="4">
    <source>
        <dbReference type="ARBA" id="ARBA00022993"/>
    </source>
</evidence>
<dbReference type="Proteomes" id="UP000250079">
    <property type="component" value="Chromosome"/>
</dbReference>
<dbReference type="EC" id="2.7.1.24" evidence="5 6"/>
<dbReference type="GO" id="GO:0004140">
    <property type="term" value="F:dephospho-CoA kinase activity"/>
    <property type="evidence" value="ECO:0007669"/>
    <property type="project" value="UniProtKB-UniRule"/>
</dbReference>
<keyword evidence="3 5" id="KW-0067">ATP-binding</keyword>
<dbReference type="InterPro" id="IPR027417">
    <property type="entry name" value="P-loop_NTPase"/>
</dbReference>
<dbReference type="NCBIfam" id="TIGR00152">
    <property type="entry name" value="dephospho-CoA kinase"/>
    <property type="match status" value="1"/>
</dbReference>
<dbReference type="SUPFAM" id="SSF52540">
    <property type="entry name" value="P-loop containing nucleoside triphosphate hydrolases"/>
    <property type="match status" value="1"/>
</dbReference>
<evidence type="ECO:0000256" key="6">
    <source>
        <dbReference type="NCBIfam" id="TIGR00152"/>
    </source>
</evidence>
<accession>A0A2Z2NZL6</accession>
<dbReference type="EMBL" id="CP018632">
    <property type="protein sequence ID" value="ASJ75875.1"/>
    <property type="molecule type" value="Genomic_DNA"/>
</dbReference>
<dbReference type="PANTHER" id="PTHR10695">
    <property type="entry name" value="DEPHOSPHO-COA KINASE-RELATED"/>
    <property type="match status" value="1"/>
</dbReference>
<dbReference type="Pfam" id="PF01121">
    <property type="entry name" value="CoaE"/>
    <property type="match status" value="1"/>
</dbReference>
<keyword evidence="5 7" id="KW-0808">Transferase</keyword>
<comment type="catalytic activity">
    <reaction evidence="5">
        <text>3'-dephospho-CoA + ATP = ADP + CoA + H(+)</text>
        <dbReference type="Rhea" id="RHEA:18245"/>
        <dbReference type="ChEBI" id="CHEBI:15378"/>
        <dbReference type="ChEBI" id="CHEBI:30616"/>
        <dbReference type="ChEBI" id="CHEBI:57287"/>
        <dbReference type="ChEBI" id="CHEBI:57328"/>
        <dbReference type="ChEBI" id="CHEBI:456216"/>
        <dbReference type="EC" id="2.7.1.24"/>
    </reaction>
</comment>
<dbReference type="HAMAP" id="MF_00376">
    <property type="entry name" value="Dephospho_CoA_kinase"/>
    <property type="match status" value="1"/>
</dbReference>
<name>A0A2Z2NZL6_9GAMM</name>
<feature type="binding site" evidence="5">
    <location>
        <begin position="11"/>
        <end position="16"/>
    </location>
    <ligand>
        <name>ATP</name>
        <dbReference type="ChEBI" id="CHEBI:30616"/>
    </ligand>
</feature>
<comment type="subcellular location">
    <subcellularLocation>
        <location evidence="5">Cytoplasm</location>
    </subcellularLocation>
</comment>
<comment type="similarity">
    <text evidence="1 5">Belongs to the CoaE family.</text>
</comment>
<dbReference type="CDD" id="cd02022">
    <property type="entry name" value="DPCK"/>
    <property type="match status" value="1"/>
</dbReference>
<comment type="function">
    <text evidence="5">Catalyzes the phosphorylation of the 3'-hydroxyl group of dephosphocoenzyme A to form coenzyme A.</text>
</comment>
<dbReference type="OrthoDB" id="9812943at2"/>
<dbReference type="InterPro" id="IPR001977">
    <property type="entry name" value="Depp_CoAkinase"/>
</dbReference>
<evidence type="ECO:0000313" key="7">
    <source>
        <dbReference type="EMBL" id="ASJ75875.1"/>
    </source>
</evidence>
<evidence type="ECO:0000256" key="1">
    <source>
        <dbReference type="ARBA" id="ARBA00009018"/>
    </source>
</evidence>
<protein>
    <recommendedName>
        <fullName evidence="5 6">Dephospho-CoA kinase</fullName>
        <ecNumber evidence="5 6">2.7.1.24</ecNumber>
    </recommendedName>
    <alternativeName>
        <fullName evidence="5">Dephosphocoenzyme A kinase</fullName>
    </alternativeName>
</protein>
<evidence type="ECO:0000313" key="8">
    <source>
        <dbReference type="Proteomes" id="UP000250079"/>
    </source>
</evidence>
<evidence type="ECO:0000256" key="5">
    <source>
        <dbReference type="HAMAP-Rule" id="MF_00376"/>
    </source>
</evidence>
<gene>
    <name evidence="5 7" type="primary">coaE</name>
    <name evidence="7" type="ORF">IMCC3135_29120</name>
</gene>
<comment type="pathway">
    <text evidence="5">Cofactor biosynthesis; coenzyme A biosynthesis; CoA from (R)-pantothenate: step 5/5.</text>
</comment>
<keyword evidence="8" id="KW-1185">Reference proteome</keyword>
<keyword evidence="5" id="KW-0963">Cytoplasm</keyword>
<dbReference type="Gene3D" id="3.40.50.300">
    <property type="entry name" value="P-loop containing nucleotide triphosphate hydrolases"/>
    <property type="match status" value="1"/>
</dbReference>
<sequence>MLLVGLTGGIASGKTLVTDYFKSLGAWIIDADVLAREVVEPGSPGLNALVAHFSPDILNADGTLNRTALRHIVFATPSEREFLDQTLHPLIRQLSGERIAAARQIGHPYTIYAVPLLVETGQQERFDRIVVIDVPKALQLQRLLVRDDSTEVEANAILASQASREQRLAIANDIIDNAGSKADTRLQVTALHDQYSQYQTTT</sequence>
<keyword evidence="2 5" id="KW-0547">Nucleotide-binding</keyword>
<organism evidence="7 8">
    <name type="scientific">Granulosicoccus antarcticus IMCC3135</name>
    <dbReference type="NCBI Taxonomy" id="1192854"/>
    <lineage>
        <taxon>Bacteria</taxon>
        <taxon>Pseudomonadati</taxon>
        <taxon>Pseudomonadota</taxon>
        <taxon>Gammaproteobacteria</taxon>
        <taxon>Chromatiales</taxon>
        <taxon>Granulosicoccaceae</taxon>
        <taxon>Granulosicoccus</taxon>
    </lineage>
</organism>
<dbReference type="AlphaFoldDB" id="A0A2Z2NZL6"/>
<dbReference type="GO" id="GO:0005737">
    <property type="term" value="C:cytoplasm"/>
    <property type="evidence" value="ECO:0007669"/>
    <property type="project" value="UniProtKB-SubCell"/>
</dbReference>
<reference evidence="7 8" key="1">
    <citation type="submission" date="2016-12" db="EMBL/GenBank/DDBJ databases">
        <authorList>
            <person name="Song W.-J."/>
            <person name="Kurnit D.M."/>
        </authorList>
    </citation>
    <scope>NUCLEOTIDE SEQUENCE [LARGE SCALE GENOMIC DNA]</scope>
    <source>
        <strain evidence="7 8">IMCC3135</strain>
    </source>
</reference>
<dbReference type="GO" id="GO:0005524">
    <property type="term" value="F:ATP binding"/>
    <property type="evidence" value="ECO:0007669"/>
    <property type="project" value="UniProtKB-UniRule"/>
</dbReference>
<dbReference type="KEGG" id="gai:IMCC3135_29120"/>
<proteinExistence type="inferred from homology"/>
<dbReference type="PROSITE" id="PS51219">
    <property type="entry name" value="DPCK"/>
    <property type="match status" value="1"/>
</dbReference>
<evidence type="ECO:0000256" key="3">
    <source>
        <dbReference type="ARBA" id="ARBA00022840"/>
    </source>
</evidence>
<keyword evidence="4 5" id="KW-0173">Coenzyme A biosynthesis</keyword>
<keyword evidence="5 7" id="KW-0418">Kinase</keyword>
<dbReference type="GO" id="GO:0015937">
    <property type="term" value="P:coenzyme A biosynthetic process"/>
    <property type="evidence" value="ECO:0007669"/>
    <property type="project" value="UniProtKB-UniRule"/>
</dbReference>
<dbReference type="UniPathway" id="UPA00241">
    <property type="reaction ID" value="UER00356"/>
</dbReference>
<dbReference type="PANTHER" id="PTHR10695:SF46">
    <property type="entry name" value="BIFUNCTIONAL COENZYME A SYNTHASE-RELATED"/>
    <property type="match status" value="1"/>
</dbReference>
<dbReference type="RefSeq" id="WP_157736339.1">
    <property type="nucleotide sequence ID" value="NZ_CP018632.1"/>
</dbReference>
<evidence type="ECO:0000256" key="2">
    <source>
        <dbReference type="ARBA" id="ARBA00022741"/>
    </source>
</evidence>